<evidence type="ECO:0000313" key="5">
    <source>
        <dbReference type="Proteomes" id="UP001159659"/>
    </source>
</evidence>
<dbReference type="Proteomes" id="UP001157938">
    <property type="component" value="Unassembled WGS sequence"/>
</dbReference>
<comment type="caution">
    <text evidence="3">The sequence shown here is derived from an EMBL/GenBank/DDBJ whole genome shotgun (WGS) entry which is preliminary data.</text>
</comment>
<name>A0AAV0TCF9_9STRA</name>
<evidence type="ECO:0000313" key="3">
    <source>
        <dbReference type="EMBL" id="CAI5719388.1"/>
    </source>
</evidence>
<keyword evidence="4" id="KW-1185">Reference proteome</keyword>
<protein>
    <submittedName>
        <fullName evidence="3">Uncharacterized protein</fullName>
    </submittedName>
</protein>
<gene>
    <name evidence="1" type="ORF">PFR001_LOCUS724</name>
    <name evidence="2" type="ORF">PFR002_LOCUS350</name>
    <name evidence="3" type="ORF">PFR002_LOCUS3808</name>
</gene>
<evidence type="ECO:0000313" key="4">
    <source>
        <dbReference type="Proteomes" id="UP001157938"/>
    </source>
</evidence>
<accession>A0AAV0TCF9</accession>
<reference evidence="3" key="2">
    <citation type="submission" date="2022-12" db="EMBL/GenBank/DDBJ databases">
        <authorList>
            <person name="Webb A."/>
        </authorList>
    </citation>
    <scope>NUCLEOTIDE SEQUENCE</scope>
    <source>
        <strain evidence="3">Pf2</strain>
    </source>
</reference>
<evidence type="ECO:0000313" key="1">
    <source>
        <dbReference type="EMBL" id="CAH0484992.1"/>
    </source>
</evidence>
<sequence>MNLNCFSGRADVETESKLEAASNQVELAFTRIQKSDKKYQCLEQAIKDKHLEKTQEMETHLQWLFQQKTQLEQDFHIVNKQLEDKKMRLKERRAEFLH</sequence>
<dbReference type="EMBL" id="CANTFK010000020">
    <property type="protein sequence ID" value="CAI5704847.1"/>
    <property type="molecule type" value="Genomic_DNA"/>
</dbReference>
<dbReference type="EMBL" id="CANTFK010000619">
    <property type="protein sequence ID" value="CAI5719388.1"/>
    <property type="molecule type" value="Genomic_DNA"/>
</dbReference>
<reference evidence="1 4" key="1">
    <citation type="submission" date="2021-11" db="EMBL/GenBank/DDBJ databases">
        <authorList>
            <person name="Islam A."/>
            <person name="Islam S."/>
            <person name="Flora M.S."/>
            <person name="Rahman M."/>
            <person name="Ziaur R.M."/>
            <person name="Epstein J.H."/>
            <person name="Hassan M."/>
            <person name="Klassen M."/>
            <person name="Woodard K."/>
            <person name="Webb A."/>
            <person name="Webby R.J."/>
            <person name="El Zowalaty M.E."/>
        </authorList>
    </citation>
    <scope>NUCLEOTIDE SEQUENCE [LARGE SCALE GENOMIC DNA]</scope>
    <source>
        <strain evidence="1">Pf1</strain>
    </source>
</reference>
<dbReference type="Proteomes" id="UP001159659">
    <property type="component" value="Unassembled WGS sequence"/>
</dbReference>
<evidence type="ECO:0000313" key="2">
    <source>
        <dbReference type="EMBL" id="CAI5704847.1"/>
    </source>
</evidence>
<proteinExistence type="predicted"/>
<organism evidence="3 5">
    <name type="scientific">Peronospora farinosa</name>
    <dbReference type="NCBI Taxonomy" id="134698"/>
    <lineage>
        <taxon>Eukaryota</taxon>
        <taxon>Sar</taxon>
        <taxon>Stramenopiles</taxon>
        <taxon>Oomycota</taxon>
        <taxon>Peronosporomycetes</taxon>
        <taxon>Peronosporales</taxon>
        <taxon>Peronosporaceae</taxon>
        <taxon>Peronospora</taxon>
    </lineage>
</organism>
<dbReference type="EMBL" id="CAKLBC010000143">
    <property type="protein sequence ID" value="CAH0484992.1"/>
    <property type="molecule type" value="Genomic_DNA"/>
</dbReference>
<dbReference type="AlphaFoldDB" id="A0AAV0TCF9"/>